<dbReference type="Proteomes" id="UP001242811">
    <property type="component" value="Unassembled WGS sequence"/>
</dbReference>
<proteinExistence type="predicted"/>
<reference evidence="1 2" key="1">
    <citation type="submission" date="2023-07" db="EMBL/GenBank/DDBJ databases">
        <title>Genomic Encyclopedia of Type Strains, Phase IV (KMG-IV): sequencing the most valuable type-strain genomes for metagenomic binning, comparative biology and taxonomic classification.</title>
        <authorList>
            <person name="Goeker M."/>
        </authorList>
    </citation>
    <scope>NUCLEOTIDE SEQUENCE [LARGE SCALE GENOMIC DNA]</scope>
    <source>
        <strain evidence="1 2">DSM 14914</strain>
    </source>
</reference>
<name>A0ABU0KU81_9BACL</name>
<sequence length="31" mass="3572">MSVEKYKQALLVLFGLNLVRSFVRFNLGMVV</sequence>
<dbReference type="EMBL" id="JAUSWA010000004">
    <property type="protein sequence ID" value="MDQ0492995.1"/>
    <property type="molecule type" value="Genomic_DNA"/>
</dbReference>
<gene>
    <name evidence="1" type="ORF">QOZ95_001145</name>
</gene>
<protein>
    <submittedName>
        <fullName evidence="1">Uncharacterized protein</fullName>
    </submittedName>
</protein>
<keyword evidence="2" id="KW-1185">Reference proteome</keyword>
<evidence type="ECO:0000313" key="2">
    <source>
        <dbReference type="Proteomes" id="UP001242811"/>
    </source>
</evidence>
<organism evidence="1 2">
    <name type="scientific">Paenibacillus brasilensis</name>
    <dbReference type="NCBI Taxonomy" id="128574"/>
    <lineage>
        <taxon>Bacteria</taxon>
        <taxon>Bacillati</taxon>
        <taxon>Bacillota</taxon>
        <taxon>Bacilli</taxon>
        <taxon>Bacillales</taxon>
        <taxon>Paenibacillaceae</taxon>
        <taxon>Paenibacillus</taxon>
    </lineage>
</organism>
<comment type="caution">
    <text evidence="1">The sequence shown here is derived from an EMBL/GenBank/DDBJ whole genome shotgun (WGS) entry which is preliminary data.</text>
</comment>
<accession>A0ABU0KU81</accession>
<evidence type="ECO:0000313" key="1">
    <source>
        <dbReference type="EMBL" id="MDQ0492995.1"/>
    </source>
</evidence>